<dbReference type="InterPro" id="IPR016181">
    <property type="entry name" value="Acyl_CoA_acyltransferase"/>
</dbReference>
<organism evidence="2 3">
    <name type="scientific">Fragilariopsis cylindrus CCMP1102</name>
    <dbReference type="NCBI Taxonomy" id="635003"/>
    <lineage>
        <taxon>Eukaryota</taxon>
        <taxon>Sar</taxon>
        <taxon>Stramenopiles</taxon>
        <taxon>Ochrophyta</taxon>
        <taxon>Bacillariophyta</taxon>
        <taxon>Bacillariophyceae</taxon>
        <taxon>Bacillariophycidae</taxon>
        <taxon>Bacillariales</taxon>
        <taxon>Bacillariaceae</taxon>
        <taxon>Fragilariopsis</taxon>
    </lineage>
</organism>
<reference evidence="2 3" key="1">
    <citation type="submission" date="2016-09" db="EMBL/GenBank/DDBJ databases">
        <title>Extensive genetic diversity and differential bi-allelic expression allows diatom success in the polar Southern Ocean.</title>
        <authorList>
            <consortium name="DOE Joint Genome Institute"/>
            <person name="Mock T."/>
            <person name="Otillar R.P."/>
            <person name="Strauss J."/>
            <person name="Dupont C."/>
            <person name="Frickenhaus S."/>
            <person name="Maumus F."/>
            <person name="Mcmullan M."/>
            <person name="Sanges R."/>
            <person name="Schmutz J."/>
            <person name="Toseland A."/>
            <person name="Valas R."/>
            <person name="Veluchamy A."/>
            <person name="Ward B.J."/>
            <person name="Allen A."/>
            <person name="Barry K."/>
            <person name="Falciatore A."/>
            <person name="Ferrante M."/>
            <person name="Fortunato A.E."/>
            <person name="Gloeckner G."/>
            <person name="Gruber A."/>
            <person name="Hipkin R."/>
            <person name="Janech M."/>
            <person name="Kroth P."/>
            <person name="Leese F."/>
            <person name="Lindquist E."/>
            <person name="Lyon B.R."/>
            <person name="Martin J."/>
            <person name="Mayer C."/>
            <person name="Parker M."/>
            <person name="Quesneville H."/>
            <person name="Raymond J."/>
            <person name="Uhlig C."/>
            <person name="Valentin K.U."/>
            <person name="Worden A.Z."/>
            <person name="Armbrust E.V."/>
            <person name="Bowler C."/>
            <person name="Green B."/>
            <person name="Moulton V."/>
            <person name="Van Oosterhout C."/>
            <person name="Grigoriev I."/>
        </authorList>
    </citation>
    <scope>NUCLEOTIDE SEQUENCE [LARGE SCALE GENOMIC DNA]</scope>
    <source>
        <strain evidence="2 3">CCMP1102</strain>
    </source>
</reference>
<evidence type="ECO:0000259" key="1">
    <source>
        <dbReference type="PROSITE" id="PS51186"/>
    </source>
</evidence>
<accession>A0A1E7ENK8</accession>
<dbReference type="AlphaFoldDB" id="A0A1E7ENK8"/>
<dbReference type="GO" id="GO:0016747">
    <property type="term" value="F:acyltransferase activity, transferring groups other than amino-acyl groups"/>
    <property type="evidence" value="ECO:0007669"/>
    <property type="project" value="InterPro"/>
</dbReference>
<dbReference type="InterPro" id="IPR000182">
    <property type="entry name" value="GNAT_dom"/>
</dbReference>
<proteinExistence type="predicted"/>
<dbReference type="OrthoDB" id="46406at2759"/>
<keyword evidence="3" id="KW-1185">Reference proteome</keyword>
<feature type="domain" description="N-acetyltransferase" evidence="1">
    <location>
        <begin position="1"/>
        <end position="108"/>
    </location>
</feature>
<sequence length="136" mass="15419">MCNLAVDIRHQRKGIATSLVYECERQVQEWYNKYNNYNYIINNDDDDDENKNRNKENDTTSISNSVCLKVRESNMAAIQMYLKLGYLTVWQEKEDNGNTILVMRKQLSSSAAAAAVAAADITTTTNNNNTARVVVS</sequence>
<dbReference type="PROSITE" id="PS51186">
    <property type="entry name" value="GNAT"/>
    <property type="match status" value="1"/>
</dbReference>
<protein>
    <recommendedName>
        <fullName evidence="1">N-acetyltransferase domain-containing protein</fullName>
    </recommendedName>
</protein>
<dbReference type="EMBL" id="KV784385">
    <property type="protein sequence ID" value="OEU07548.1"/>
    <property type="molecule type" value="Genomic_DNA"/>
</dbReference>
<dbReference type="SUPFAM" id="SSF55729">
    <property type="entry name" value="Acyl-CoA N-acyltransferases (Nat)"/>
    <property type="match status" value="1"/>
</dbReference>
<name>A0A1E7ENK8_9STRA</name>
<dbReference type="Gene3D" id="3.40.630.30">
    <property type="match status" value="1"/>
</dbReference>
<dbReference type="Proteomes" id="UP000095751">
    <property type="component" value="Unassembled WGS sequence"/>
</dbReference>
<evidence type="ECO:0000313" key="2">
    <source>
        <dbReference type="EMBL" id="OEU07548.1"/>
    </source>
</evidence>
<evidence type="ECO:0000313" key="3">
    <source>
        <dbReference type="Proteomes" id="UP000095751"/>
    </source>
</evidence>
<gene>
    <name evidence="2" type="ORF">FRACYDRAFT_271954</name>
</gene>
<dbReference type="InParanoid" id="A0A1E7ENK8"/>
<dbReference type="KEGG" id="fcy:FRACYDRAFT_271954"/>